<keyword evidence="6" id="KW-1133">Transmembrane helix</keyword>
<sequence length="475" mass="51383">MQKCKRGSAVGEAVGVVRDSVGSGASTSVVLQCQVPLDSKLSTVIDMRSWPEKEVTTLSTSGNITHSPARRCGRATYHGGEYAKGEARSRVEGSRRGAVHLPLLSFPPELRGNAIPAVLRLAPRLLATIRFAPRLLFPMDKVAEQAPDSPPTPPRAAEREMGFAERAVAAAGAAVVSAILVNPLDVAKTRLQAQAAGVVYNPIWSDFRCYPSCNPGVNGLGPSCSPECSQYRGTMDVFSKVTRQEGIFRLWRGTGASLALAVPTVGIYLPSYDLLRNWIEEYSDRSFPKLRPYAPLIAGSVARSLACITCSPVELARTRMQAFKEANHPENFRSYHLLWTGLGAQLARDVPFSAICWTVLEPARRQLIGIVGEESNAAVILGANFSAGFIAGVISAGATCPLDVAKTRRQIEKDPARVLNMNTRRILHEVWSKEGINGIFRGVGPRMARAGPSVGIVVSSYEVVKHIIHRKHAEL</sequence>
<evidence type="ECO:0000256" key="8">
    <source>
        <dbReference type="PROSITE-ProRule" id="PRU00282"/>
    </source>
</evidence>
<dbReference type="PROSITE" id="PS50920">
    <property type="entry name" value="SOLCAR"/>
    <property type="match status" value="3"/>
</dbReference>
<dbReference type="EMBL" id="JAAALK010000288">
    <property type="protein sequence ID" value="KAG8053108.1"/>
    <property type="molecule type" value="Genomic_DNA"/>
</dbReference>
<comment type="caution">
    <text evidence="10">The sequence shown here is derived from an EMBL/GenBank/DDBJ whole genome shotgun (WGS) entry which is preliminary data.</text>
</comment>
<dbReference type="PANTHER" id="PTHR45760:SF7">
    <property type="entry name" value="MITOCHONDRIAL CARRIER PROTEIN MTM1"/>
    <property type="match status" value="1"/>
</dbReference>
<keyword evidence="8 9" id="KW-0812">Transmembrane</keyword>
<evidence type="ECO:0000256" key="3">
    <source>
        <dbReference type="ARBA" id="ARBA00022448"/>
    </source>
</evidence>
<accession>A0A8J5RXB0</accession>
<evidence type="ECO:0000256" key="9">
    <source>
        <dbReference type="RuleBase" id="RU000488"/>
    </source>
</evidence>
<dbReference type="PANTHER" id="PTHR45760">
    <property type="entry name" value="FI19922P1-RELATED"/>
    <property type="match status" value="1"/>
</dbReference>
<keyword evidence="11" id="KW-1185">Reference proteome</keyword>
<proteinExistence type="inferred from homology"/>
<evidence type="ECO:0000256" key="5">
    <source>
        <dbReference type="ARBA" id="ARBA00022792"/>
    </source>
</evidence>
<feature type="repeat" description="Solcar" evidence="8">
    <location>
        <begin position="161"/>
        <end position="278"/>
    </location>
</feature>
<dbReference type="Proteomes" id="UP000729402">
    <property type="component" value="Unassembled WGS sequence"/>
</dbReference>
<evidence type="ECO:0000256" key="7">
    <source>
        <dbReference type="ARBA" id="ARBA00023128"/>
    </source>
</evidence>
<keyword evidence="8" id="KW-0472">Membrane</keyword>
<name>A0A8J5RXB0_ZIZPA</name>
<evidence type="ECO:0000256" key="4">
    <source>
        <dbReference type="ARBA" id="ARBA00022737"/>
    </source>
</evidence>
<dbReference type="InterPro" id="IPR018108">
    <property type="entry name" value="MCP_transmembrane"/>
</dbReference>
<keyword evidence="3 9" id="KW-0813">Transport</keyword>
<dbReference type="GO" id="GO:1990542">
    <property type="term" value="P:mitochondrial transmembrane transport"/>
    <property type="evidence" value="ECO:0007669"/>
    <property type="project" value="InterPro"/>
</dbReference>
<reference evidence="10" key="1">
    <citation type="journal article" date="2021" name="bioRxiv">
        <title>Whole Genome Assembly and Annotation of Northern Wild Rice, Zizania palustris L., Supports a Whole Genome Duplication in the Zizania Genus.</title>
        <authorList>
            <person name="Haas M."/>
            <person name="Kono T."/>
            <person name="Macchietto M."/>
            <person name="Millas R."/>
            <person name="McGilp L."/>
            <person name="Shao M."/>
            <person name="Duquette J."/>
            <person name="Hirsch C.N."/>
            <person name="Kimball J."/>
        </authorList>
    </citation>
    <scope>NUCLEOTIDE SEQUENCE</scope>
    <source>
        <tissue evidence="10">Fresh leaf tissue</tissue>
    </source>
</reference>
<keyword evidence="7" id="KW-0496">Mitochondrion</keyword>
<keyword evidence="5" id="KW-0999">Mitochondrion inner membrane</keyword>
<keyword evidence="4" id="KW-0677">Repeat</keyword>
<feature type="repeat" description="Solcar" evidence="8">
    <location>
        <begin position="290"/>
        <end position="366"/>
    </location>
</feature>
<evidence type="ECO:0000256" key="6">
    <source>
        <dbReference type="ARBA" id="ARBA00022989"/>
    </source>
</evidence>
<dbReference type="OrthoDB" id="1747031at2759"/>
<comment type="subcellular location">
    <subcellularLocation>
        <location evidence="1">Mitochondrion inner membrane</location>
        <topology evidence="1">Multi-pass membrane protein</topology>
    </subcellularLocation>
</comment>
<dbReference type="AlphaFoldDB" id="A0A8J5RXB0"/>
<protein>
    <recommendedName>
        <fullName evidence="12">Mitochondrial carrier protein MTM1</fullName>
    </recommendedName>
</protein>
<dbReference type="Pfam" id="PF00153">
    <property type="entry name" value="Mito_carr"/>
    <property type="match status" value="3"/>
</dbReference>
<dbReference type="GO" id="GO:0005743">
    <property type="term" value="C:mitochondrial inner membrane"/>
    <property type="evidence" value="ECO:0007669"/>
    <property type="project" value="UniProtKB-SubCell"/>
</dbReference>
<evidence type="ECO:0000313" key="10">
    <source>
        <dbReference type="EMBL" id="KAG8053108.1"/>
    </source>
</evidence>
<reference evidence="10" key="2">
    <citation type="submission" date="2021-02" db="EMBL/GenBank/DDBJ databases">
        <authorList>
            <person name="Kimball J.A."/>
            <person name="Haas M.W."/>
            <person name="Macchietto M."/>
            <person name="Kono T."/>
            <person name="Duquette J."/>
            <person name="Shao M."/>
        </authorList>
    </citation>
    <scope>NUCLEOTIDE SEQUENCE</scope>
    <source>
        <tissue evidence="10">Fresh leaf tissue</tissue>
    </source>
</reference>
<organism evidence="10 11">
    <name type="scientific">Zizania palustris</name>
    <name type="common">Northern wild rice</name>
    <dbReference type="NCBI Taxonomy" id="103762"/>
    <lineage>
        <taxon>Eukaryota</taxon>
        <taxon>Viridiplantae</taxon>
        <taxon>Streptophyta</taxon>
        <taxon>Embryophyta</taxon>
        <taxon>Tracheophyta</taxon>
        <taxon>Spermatophyta</taxon>
        <taxon>Magnoliopsida</taxon>
        <taxon>Liliopsida</taxon>
        <taxon>Poales</taxon>
        <taxon>Poaceae</taxon>
        <taxon>BOP clade</taxon>
        <taxon>Oryzoideae</taxon>
        <taxon>Oryzeae</taxon>
        <taxon>Zizaniinae</taxon>
        <taxon>Zizania</taxon>
    </lineage>
</organism>
<dbReference type="InterPro" id="IPR045315">
    <property type="entry name" value="Mtm1-like"/>
</dbReference>
<evidence type="ECO:0000313" key="11">
    <source>
        <dbReference type="Proteomes" id="UP000729402"/>
    </source>
</evidence>
<evidence type="ECO:0008006" key="12">
    <source>
        <dbReference type="Google" id="ProtNLM"/>
    </source>
</evidence>
<evidence type="ECO:0000256" key="2">
    <source>
        <dbReference type="ARBA" id="ARBA00006375"/>
    </source>
</evidence>
<evidence type="ECO:0000256" key="1">
    <source>
        <dbReference type="ARBA" id="ARBA00004448"/>
    </source>
</evidence>
<feature type="repeat" description="Solcar" evidence="8">
    <location>
        <begin position="379"/>
        <end position="467"/>
    </location>
</feature>
<gene>
    <name evidence="10" type="ORF">GUJ93_ZPchr0001g30035</name>
</gene>
<comment type="similarity">
    <text evidence="2 9">Belongs to the mitochondrial carrier (TC 2.A.29) family.</text>
</comment>